<reference evidence="1 2" key="1">
    <citation type="journal article" date="2011" name="J. Bacteriol.">
        <title>Genome sequence of the repetitive-sequence-rich Mycoplasma fermentans strain M64.</title>
        <authorList>
            <person name="Shu H.W."/>
            <person name="Liu T.T."/>
            <person name="Chang H.Y."/>
            <person name="Liu Y.M."/>
            <person name="Wu K.M."/>
            <person name="Shu H.Y."/>
            <person name="Tsai S.F."/>
            <person name="Hsiao K.J."/>
            <person name="Hu W.S."/>
            <person name="Ng W.V."/>
        </authorList>
    </citation>
    <scope>NUCLEOTIDE SEQUENCE [LARGE SCALE GENOMIC DNA]</scope>
    <source>
        <strain evidence="1 2">M64</strain>
    </source>
</reference>
<dbReference type="AlphaFoldDB" id="A0AB32XAS1"/>
<evidence type="ECO:0000313" key="2">
    <source>
        <dbReference type="Proteomes" id="UP000007473"/>
    </source>
</evidence>
<proteinExistence type="predicted"/>
<name>A0AB32XAS1_MYCFM</name>
<evidence type="ECO:0000313" key="1">
    <source>
        <dbReference type="EMBL" id="ADV34064.1"/>
    </source>
</evidence>
<gene>
    <name evidence="1" type="ordered locus">MfeM64YM_0054</name>
</gene>
<organism evidence="1 2">
    <name type="scientific">Mycoplasmopsis fermentans (strain M64)</name>
    <name type="common">Mycoplasma fermentans</name>
    <dbReference type="NCBI Taxonomy" id="943945"/>
    <lineage>
        <taxon>Bacteria</taxon>
        <taxon>Bacillati</taxon>
        <taxon>Mycoplasmatota</taxon>
        <taxon>Mycoplasmoidales</taxon>
        <taxon>Metamycoplasmataceae</taxon>
        <taxon>Mycoplasmopsis</taxon>
    </lineage>
</organism>
<dbReference type="EMBL" id="CP002458">
    <property type="protein sequence ID" value="ADV34064.1"/>
    <property type="molecule type" value="Genomic_DNA"/>
</dbReference>
<accession>A0AB32XAS1</accession>
<protein>
    <submittedName>
        <fullName evidence="1">Uncharacterized protein</fullName>
    </submittedName>
</protein>
<sequence length="78" mass="9300">MSLYKCNELIAKDFNNENADNKINEYIDQAKTILGLLKYLQFNVFSYIDFWFETNVKCRINNVDTQTIIKSNRKIIQK</sequence>
<dbReference type="KEGG" id="mfm:MfeM64YM_0054"/>
<dbReference type="Proteomes" id="UP000007473">
    <property type="component" value="Chromosome"/>
</dbReference>